<organism evidence="2 3">
    <name type="scientific">Paenibacillus hunanensis</name>
    <dbReference type="NCBI Taxonomy" id="539262"/>
    <lineage>
        <taxon>Bacteria</taxon>
        <taxon>Bacillati</taxon>
        <taxon>Bacillota</taxon>
        <taxon>Bacilli</taxon>
        <taxon>Bacillales</taxon>
        <taxon>Paenibacillaceae</taxon>
        <taxon>Paenibacillus</taxon>
    </lineage>
</organism>
<evidence type="ECO:0000256" key="1">
    <source>
        <dbReference type="SAM" id="MobiDB-lite"/>
    </source>
</evidence>
<evidence type="ECO:0000313" key="2">
    <source>
        <dbReference type="EMBL" id="MDR6243167.1"/>
    </source>
</evidence>
<accession>A0ABU1IV61</accession>
<dbReference type="RefSeq" id="WP_188775338.1">
    <property type="nucleotide sequence ID" value="NZ_BMMB01000004.1"/>
</dbReference>
<reference evidence="2 3" key="1">
    <citation type="submission" date="2023-07" db="EMBL/GenBank/DDBJ databases">
        <title>Genomic Encyclopedia of Type Strains, Phase IV (KMG-IV): sequencing the most valuable type-strain genomes for metagenomic binning, comparative biology and taxonomic classification.</title>
        <authorList>
            <person name="Goeker M."/>
        </authorList>
    </citation>
    <scope>NUCLEOTIDE SEQUENCE [LARGE SCALE GENOMIC DNA]</scope>
    <source>
        <strain evidence="2 3">DSM 22170</strain>
    </source>
</reference>
<keyword evidence="3" id="KW-1185">Reference proteome</keyword>
<proteinExistence type="predicted"/>
<evidence type="ECO:0000313" key="3">
    <source>
        <dbReference type="Proteomes" id="UP001185028"/>
    </source>
</evidence>
<name>A0ABU1IV61_9BACL</name>
<dbReference type="Proteomes" id="UP001185028">
    <property type="component" value="Unassembled WGS sequence"/>
</dbReference>
<gene>
    <name evidence="2" type="ORF">JOC58_001052</name>
</gene>
<feature type="region of interest" description="Disordered" evidence="1">
    <location>
        <begin position="1"/>
        <end position="28"/>
    </location>
</feature>
<sequence>MITRKQQAEAAAAFNESQMARMRERTLGKQETVTARTEWVWTQEAQRRNPSRQKAGEPVWPQWRTVIPKFNVDQGLVVDKSEFGDTKEGQADLFEYL</sequence>
<dbReference type="EMBL" id="JAVDQH010000003">
    <property type="protein sequence ID" value="MDR6243167.1"/>
    <property type="molecule type" value="Genomic_DNA"/>
</dbReference>
<protein>
    <submittedName>
        <fullName evidence="2">Uncharacterized protein</fullName>
    </submittedName>
</protein>
<comment type="caution">
    <text evidence="2">The sequence shown here is derived from an EMBL/GenBank/DDBJ whole genome shotgun (WGS) entry which is preliminary data.</text>
</comment>